<dbReference type="Proteomes" id="UP000286050">
    <property type="component" value="Unassembled WGS sequence"/>
</dbReference>
<evidence type="ECO:0000313" key="4">
    <source>
        <dbReference type="Proteomes" id="UP000286050"/>
    </source>
</evidence>
<evidence type="ECO:0000256" key="1">
    <source>
        <dbReference type="SAM" id="MobiDB-lite"/>
    </source>
</evidence>
<evidence type="ECO:0000256" key="2">
    <source>
        <dbReference type="SAM" id="Phobius"/>
    </source>
</evidence>
<feature type="transmembrane region" description="Helical" evidence="2">
    <location>
        <begin position="120"/>
        <end position="139"/>
    </location>
</feature>
<name>A0A414FVG2_9ACTN</name>
<feature type="region of interest" description="Disordered" evidence="1">
    <location>
        <begin position="1"/>
        <end position="73"/>
    </location>
</feature>
<dbReference type="AlphaFoldDB" id="A0A414FVG2"/>
<keyword evidence="2" id="KW-1133">Transmembrane helix</keyword>
<comment type="caution">
    <text evidence="3">The sequence shown here is derived from an EMBL/GenBank/DDBJ whole genome shotgun (WGS) entry which is preliminary data.</text>
</comment>
<gene>
    <name evidence="3" type="ORF">DW787_06680</name>
</gene>
<protein>
    <submittedName>
        <fullName evidence="3">Uncharacterized protein</fullName>
    </submittedName>
</protein>
<dbReference type="RefSeq" id="WP_118272180.1">
    <property type="nucleotide sequence ID" value="NZ_QSJI01000006.1"/>
</dbReference>
<accession>A0A414FVG2</accession>
<evidence type="ECO:0000313" key="3">
    <source>
        <dbReference type="EMBL" id="RHD55052.1"/>
    </source>
</evidence>
<organism evidence="3 4">
    <name type="scientific">Collinsella intestinalis</name>
    <dbReference type="NCBI Taxonomy" id="147207"/>
    <lineage>
        <taxon>Bacteria</taxon>
        <taxon>Bacillati</taxon>
        <taxon>Actinomycetota</taxon>
        <taxon>Coriobacteriia</taxon>
        <taxon>Coriobacteriales</taxon>
        <taxon>Coriobacteriaceae</taxon>
        <taxon>Collinsella</taxon>
    </lineage>
</organism>
<keyword evidence="2" id="KW-0472">Membrane</keyword>
<dbReference type="EMBL" id="QSJI01000006">
    <property type="protein sequence ID" value="RHD55052.1"/>
    <property type="molecule type" value="Genomic_DNA"/>
</dbReference>
<sequence>MDEQTSQPRPVIGGTRKHMGVATSDPTYLPPVDNPNAPTSDRKARVPVRKVSYGNGGSAQNGIPSGQSPSRIPVASPTLQVRTYEGGGNISPRRNYISTPKKGRAIFTSRQDRQRRRIKIALGIMIVAAIALALFWFFVLR</sequence>
<feature type="compositionally biased region" description="Polar residues" evidence="1">
    <location>
        <begin position="60"/>
        <end position="70"/>
    </location>
</feature>
<reference evidence="3 4" key="1">
    <citation type="submission" date="2018-08" db="EMBL/GenBank/DDBJ databases">
        <title>A genome reference for cultivated species of the human gut microbiota.</title>
        <authorList>
            <person name="Zou Y."/>
            <person name="Xue W."/>
            <person name="Luo G."/>
        </authorList>
    </citation>
    <scope>NUCLEOTIDE SEQUENCE [LARGE SCALE GENOMIC DNA]</scope>
    <source>
        <strain evidence="3 4">AM30-5LB</strain>
    </source>
</reference>
<keyword evidence="2" id="KW-0812">Transmembrane</keyword>
<proteinExistence type="predicted"/>